<dbReference type="GO" id="GO:0006508">
    <property type="term" value="P:proteolysis"/>
    <property type="evidence" value="ECO:0007669"/>
    <property type="project" value="InterPro"/>
</dbReference>
<evidence type="ECO:0000259" key="4">
    <source>
        <dbReference type="SMART" id="SM00645"/>
    </source>
</evidence>
<dbReference type="STRING" id="3088.A0A383V777"/>
<dbReference type="InterPro" id="IPR013128">
    <property type="entry name" value="Peptidase_C1A"/>
</dbReference>
<feature type="domain" description="Peptidase C1A papain C-terminal" evidence="4">
    <location>
        <begin position="125"/>
        <end position="365"/>
    </location>
</feature>
<dbReference type="Gene3D" id="3.90.70.10">
    <property type="entry name" value="Cysteine proteinases"/>
    <property type="match status" value="1"/>
</dbReference>
<keyword evidence="6" id="KW-1185">Reference proteome</keyword>
<feature type="region of interest" description="Disordered" evidence="2">
    <location>
        <begin position="496"/>
        <end position="527"/>
    </location>
</feature>
<dbReference type="SMART" id="SM00645">
    <property type="entry name" value="Pept_C1"/>
    <property type="match status" value="1"/>
</dbReference>
<reference evidence="5 6" key="1">
    <citation type="submission" date="2016-10" db="EMBL/GenBank/DDBJ databases">
        <authorList>
            <person name="Cai Z."/>
        </authorList>
    </citation>
    <scope>NUCLEOTIDE SEQUENCE [LARGE SCALE GENOMIC DNA]</scope>
</reference>
<evidence type="ECO:0000256" key="3">
    <source>
        <dbReference type="SAM" id="SignalP"/>
    </source>
</evidence>
<name>A0A383V777_TETOB</name>
<gene>
    <name evidence="5" type="ORF">BQ4739_LOCUS1937</name>
</gene>
<dbReference type="Proteomes" id="UP000256970">
    <property type="component" value="Unassembled WGS sequence"/>
</dbReference>
<dbReference type="PANTHER" id="PTHR12411">
    <property type="entry name" value="CYSTEINE PROTEASE FAMILY C1-RELATED"/>
    <property type="match status" value="1"/>
</dbReference>
<feature type="signal peptide" evidence="3">
    <location>
        <begin position="1"/>
        <end position="21"/>
    </location>
</feature>
<dbReference type="InterPro" id="IPR009091">
    <property type="entry name" value="RCC1/BLIP-II"/>
</dbReference>
<sequence>MLSGVAMLVMLLVITAQLALAQPAGQWMTQPGNRQAQHRAPQRQLLQPPARPFTGLLYEAKGMRSPPNATRRSYVYSRLKRGILSNLGAGANTTQIARAACGKDNVTEDPACSDVLLLALTPDAYNSNNTADTPGGLALISPAQYQGNCAVCVGFAVTAAAEAAVNVYKQQSWQNTGLSESDLSFCKLVGRISCETGSSYDSVVASIGRGDVSSWAARTCYGYNGEAESCFPVSEENPRACKSQLPSSGVLSVAYDGNALNKMAKVKEQIMLNGGVLTSLAMSDGVNGAFKDFKANKTAANGAFSVAEDLRMVVPSSVVMHAVFCYGWWDNPVRADDGYWICKNSWGSSWGLQGSFRITYAAANIMQPDYTFALQYNTASMSARAALISRKLRPNLSRKPPAALNASGWKPECLAYSSKEQPVRLIKLADDINTLALTAPAAAPRVRRADIIFDLVASNLGYMNRSLAAASTGPFLLCGKTARLLRFLLLRVPQPSASPAPSPSPSPGVTPSPAPSPSPKPNPGGVETCTLERAADPVCSRCVRNIAISSDHTCVLFYDANVACVGAGNYGQLGDSRSSPGRFEDTLVPATALSAKGDVSTVGVADSITCVAVAAADASKVYCVGSDAFGTLGSGNFSTGLSNQPVAIQGLKQTSLIRQLVGTWQMCASYAGTVLAQQVCFGVGASPLVFLTVTYLGEWRPLQAM</sequence>
<comment type="similarity">
    <text evidence="1">Belongs to the peptidase C1 family.</text>
</comment>
<dbReference type="Gene3D" id="2.130.10.30">
    <property type="entry name" value="Regulator of chromosome condensation 1/beta-lactamase-inhibitor protein II"/>
    <property type="match status" value="1"/>
</dbReference>
<feature type="compositionally biased region" description="Pro residues" evidence="2">
    <location>
        <begin position="496"/>
        <end position="522"/>
    </location>
</feature>
<dbReference type="EMBL" id="FNXT01000145">
    <property type="protein sequence ID" value="SZX61447.1"/>
    <property type="molecule type" value="Genomic_DNA"/>
</dbReference>
<dbReference type="InterPro" id="IPR000668">
    <property type="entry name" value="Peptidase_C1A_C"/>
</dbReference>
<evidence type="ECO:0000256" key="2">
    <source>
        <dbReference type="SAM" id="MobiDB-lite"/>
    </source>
</evidence>
<dbReference type="SUPFAM" id="SSF54001">
    <property type="entry name" value="Cysteine proteinases"/>
    <property type="match status" value="1"/>
</dbReference>
<evidence type="ECO:0000313" key="5">
    <source>
        <dbReference type="EMBL" id="SZX61447.1"/>
    </source>
</evidence>
<evidence type="ECO:0000313" key="6">
    <source>
        <dbReference type="Proteomes" id="UP000256970"/>
    </source>
</evidence>
<protein>
    <recommendedName>
        <fullName evidence="4">Peptidase C1A papain C-terminal domain-containing protein</fullName>
    </recommendedName>
</protein>
<accession>A0A383V777</accession>
<keyword evidence="3" id="KW-0732">Signal</keyword>
<proteinExistence type="inferred from homology"/>
<evidence type="ECO:0000256" key="1">
    <source>
        <dbReference type="ARBA" id="ARBA00008455"/>
    </source>
</evidence>
<organism evidence="5 6">
    <name type="scientific">Tetradesmus obliquus</name>
    <name type="common">Green alga</name>
    <name type="synonym">Acutodesmus obliquus</name>
    <dbReference type="NCBI Taxonomy" id="3088"/>
    <lineage>
        <taxon>Eukaryota</taxon>
        <taxon>Viridiplantae</taxon>
        <taxon>Chlorophyta</taxon>
        <taxon>core chlorophytes</taxon>
        <taxon>Chlorophyceae</taxon>
        <taxon>CS clade</taxon>
        <taxon>Sphaeropleales</taxon>
        <taxon>Scenedesmaceae</taxon>
        <taxon>Tetradesmus</taxon>
    </lineage>
</organism>
<dbReference type="InterPro" id="IPR038765">
    <property type="entry name" value="Papain-like_cys_pep_sf"/>
</dbReference>
<dbReference type="GO" id="GO:0008234">
    <property type="term" value="F:cysteine-type peptidase activity"/>
    <property type="evidence" value="ECO:0007669"/>
    <property type="project" value="InterPro"/>
</dbReference>
<dbReference type="SUPFAM" id="SSF50985">
    <property type="entry name" value="RCC1/BLIP-II"/>
    <property type="match status" value="1"/>
</dbReference>
<dbReference type="Pfam" id="PF00112">
    <property type="entry name" value="Peptidase_C1"/>
    <property type="match status" value="1"/>
</dbReference>
<feature type="chain" id="PRO_5017045929" description="Peptidase C1A papain C-terminal domain-containing protein" evidence="3">
    <location>
        <begin position="22"/>
        <end position="705"/>
    </location>
</feature>
<dbReference type="AlphaFoldDB" id="A0A383V777"/>